<proteinExistence type="predicted"/>
<dbReference type="GO" id="GO:0047879">
    <property type="term" value="F:erythronolide synthase activity"/>
    <property type="evidence" value="ECO:0007669"/>
    <property type="project" value="UniProtKB-EC"/>
</dbReference>
<dbReference type="InterPro" id="IPR049900">
    <property type="entry name" value="PKS_mFAS_DH"/>
</dbReference>
<protein>
    <recommendedName>
        <fullName evidence="11">6-deoxyerythronolide-B synthase</fullName>
        <ecNumber evidence="11">2.3.1.94</ecNumber>
    </recommendedName>
</protein>
<dbReference type="InterPro" id="IPR057326">
    <property type="entry name" value="KR_dom"/>
</dbReference>
<evidence type="ECO:0000259" key="14">
    <source>
        <dbReference type="PROSITE" id="PS50075"/>
    </source>
</evidence>
<dbReference type="Proteomes" id="UP001206128">
    <property type="component" value="Unassembled WGS sequence"/>
</dbReference>
<dbReference type="SMART" id="SM00826">
    <property type="entry name" value="PKS_DH"/>
    <property type="match status" value="2"/>
</dbReference>
<dbReference type="EMBL" id="JAMTCK010000014">
    <property type="protein sequence ID" value="MCP2168531.1"/>
    <property type="molecule type" value="Genomic_DNA"/>
</dbReference>
<dbReference type="InterPro" id="IPR006162">
    <property type="entry name" value="Ppantetheine_attach_site"/>
</dbReference>
<dbReference type="Gene3D" id="1.10.1200.10">
    <property type="entry name" value="ACP-like"/>
    <property type="match status" value="4"/>
</dbReference>
<dbReference type="InterPro" id="IPR032821">
    <property type="entry name" value="PKS_assoc"/>
</dbReference>
<evidence type="ECO:0000256" key="3">
    <source>
        <dbReference type="ARBA" id="ARBA00022679"/>
    </source>
</evidence>
<evidence type="ECO:0000256" key="5">
    <source>
        <dbReference type="ARBA" id="ARBA00023268"/>
    </source>
</evidence>
<dbReference type="InterPro" id="IPR013968">
    <property type="entry name" value="PKS_KR"/>
</dbReference>
<dbReference type="Gene3D" id="3.30.300.30">
    <property type="match status" value="1"/>
</dbReference>
<feature type="domain" description="Ketosynthase family 3 (KS3)" evidence="15">
    <location>
        <begin position="1013"/>
        <end position="1437"/>
    </location>
</feature>
<feature type="domain" description="Carrier" evidence="14">
    <location>
        <begin position="5886"/>
        <end position="5961"/>
    </location>
</feature>
<dbReference type="GO" id="GO:0006633">
    <property type="term" value="P:fatty acid biosynthetic process"/>
    <property type="evidence" value="ECO:0007669"/>
    <property type="project" value="InterPro"/>
</dbReference>
<dbReference type="EC" id="2.3.1.94" evidence="11"/>
<dbReference type="SMART" id="SM00823">
    <property type="entry name" value="PKS_PP"/>
    <property type="match status" value="4"/>
</dbReference>
<dbReference type="Pfam" id="PF22953">
    <property type="entry name" value="SpnB_Rossmann"/>
    <property type="match status" value="3"/>
</dbReference>
<organism evidence="17 18">
    <name type="scientific">Goodfellowiella coeruleoviolacea</name>
    <dbReference type="NCBI Taxonomy" id="334858"/>
    <lineage>
        <taxon>Bacteria</taxon>
        <taxon>Bacillati</taxon>
        <taxon>Actinomycetota</taxon>
        <taxon>Actinomycetes</taxon>
        <taxon>Pseudonocardiales</taxon>
        <taxon>Pseudonocardiaceae</taxon>
        <taxon>Goodfellowiella</taxon>
    </lineage>
</organism>
<dbReference type="SMART" id="SM00825">
    <property type="entry name" value="PKS_KS"/>
    <property type="match status" value="3"/>
</dbReference>
<dbReference type="InterPro" id="IPR020807">
    <property type="entry name" value="PKS_DH"/>
</dbReference>
<dbReference type="Pfam" id="PF13193">
    <property type="entry name" value="AMP-binding_C"/>
    <property type="match status" value="1"/>
</dbReference>
<feature type="domain" description="Carrier" evidence="14">
    <location>
        <begin position="917"/>
        <end position="995"/>
    </location>
</feature>
<dbReference type="RefSeq" id="WP_301328999.1">
    <property type="nucleotide sequence ID" value="NZ_JAMTCK010000014.1"/>
</dbReference>
<dbReference type="InterPro" id="IPR036736">
    <property type="entry name" value="ACP-like_sf"/>
</dbReference>
<evidence type="ECO:0000256" key="9">
    <source>
        <dbReference type="ARBA" id="ARBA00060622"/>
    </source>
</evidence>
<dbReference type="InterPro" id="IPR018201">
    <property type="entry name" value="Ketoacyl_synth_AS"/>
</dbReference>
<dbReference type="CDD" id="cd08956">
    <property type="entry name" value="KR_3_FAS_SDR_x"/>
    <property type="match status" value="2"/>
</dbReference>
<dbReference type="SMART" id="SM01294">
    <property type="entry name" value="PKS_PP_betabranch"/>
    <property type="match status" value="3"/>
</dbReference>
<dbReference type="InterPro" id="IPR049552">
    <property type="entry name" value="PKS_DH_N"/>
</dbReference>
<dbReference type="InterPro" id="IPR001227">
    <property type="entry name" value="Ac_transferase_dom_sf"/>
</dbReference>
<dbReference type="Gene3D" id="3.40.50.12780">
    <property type="entry name" value="N-terminal domain of ligase-like"/>
    <property type="match status" value="1"/>
</dbReference>
<feature type="domain" description="Carrier" evidence="14">
    <location>
        <begin position="4404"/>
        <end position="4479"/>
    </location>
</feature>
<evidence type="ECO:0000256" key="6">
    <source>
        <dbReference type="ARBA" id="ARBA00023315"/>
    </source>
</evidence>
<accession>A0AAE3KHR3</accession>
<keyword evidence="2" id="KW-0597">Phosphoprotein</keyword>
<dbReference type="GO" id="GO:0004315">
    <property type="term" value="F:3-oxoacyl-[acyl-carrier-protein] synthase activity"/>
    <property type="evidence" value="ECO:0007669"/>
    <property type="project" value="InterPro"/>
</dbReference>
<keyword evidence="3" id="KW-0808">Transferase</keyword>
<evidence type="ECO:0000256" key="7">
    <source>
        <dbReference type="ARBA" id="ARBA00052442"/>
    </source>
</evidence>
<dbReference type="InterPro" id="IPR009081">
    <property type="entry name" value="PP-bd_ACP"/>
</dbReference>
<dbReference type="Pfam" id="PF00109">
    <property type="entry name" value="ketoacyl-synt"/>
    <property type="match status" value="3"/>
</dbReference>
<dbReference type="InterPro" id="IPR020841">
    <property type="entry name" value="PKS_Beta-ketoAc_synthase_dom"/>
</dbReference>
<dbReference type="InterPro" id="IPR055123">
    <property type="entry name" value="SpnB-like_Rossmann"/>
</dbReference>
<evidence type="ECO:0000256" key="8">
    <source>
        <dbReference type="ARBA" id="ARBA00060158"/>
    </source>
</evidence>
<dbReference type="PROSITE" id="PS00606">
    <property type="entry name" value="KS3_1"/>
    <property type="match status" value="3"/>
</dbReference>
<dbReference type="PANTHER" id="PTHR43775:SF51">
    <property type="entry name" value="INACTIVE PHENOLPHTHIOCEROL SYNTHESIS POLYKETIDE SYNTHASE TYPE I PKS1-RELATED"/>
    <property type="match status" value="1"/>
</dbReference>
<evidence type="ECO:0000256" key="4">
    <source>
        <dbReference type="ARBA" id="ARBA00022737"/>
    </source>
</evidence>
<name>A0AAE3KHR3_9PSEU</name>
<comment type="function">
    <text evidence="8">Involved in the biosynthesis of antibiotic erythromycin via the biosynthesis of its aglycone precursor, 6-deoxyerythronolide B (6-dEB).</text>
</comment>
<dbReference type="InterPro" id="IPR050091">
    <property type="entry name" value="PKS_NRPS_Biosynth_Enz"/>
</dbReference>
<evidence type="ECO:0000256" key="13">
    <source>
        <dbReference type="SAM" id="MobiDB-lite"/>
    </source>
</evidence>
<evidence type="ECO:0000256" key="1">
    <source>
        <dbReference type="ARBA" id="ARBA00022450"/>
    </source>
</evidence>
<dbReference type="PROSITE" id="PS50075">
    <property type="entry name" value="CARRIER"/>
    <property type="match status" value="4"/>
</dbReference>
<evidence type="ECO:0000259" key="16">
    <source>
        <dbReference type="PROSITE" id="PS52019"/>
    </source>
</evidence>
<dbReference type="SMART" id="SM00822">
    <property type="entry name" value="PKS_KR"/>
    <property type="match status" value="3"/>
</dbReference>
<dbReference type="Pfam" id="PF16197">
    <property type="entry name" value="KAsynt_C_assoc"/>
    <property type="match status" value="3"/>
</dbReference>
<keyword evidence="4" id="KW-0677">Repeat</keyword>
<dbReference type="InterPro" id="IPR036291">
    <property type="entry name" value="NAD(P)-bd_dom_sf"/>
</dbReference>
<dbReference type="InterPro" id="IPR014030">
    <property type="entry name" value="Ketoacyl_synth_N"/>
</dbReference>
<feature type="region of interest" description="N-terminal hotdog fold" evidence="12">
    <location>
        <begin position="1929"/>
        <end position="2054"/>
    </location>
</feature>
<dbReference type="SUPFAM" id="SSF53901">
    <property type="entry name" value="Thiolase-like"/>
    <property type="match status" value="3"/>
</dbReference>
<evidence type="ECO:0000313" key="18">
    <source>
        <dbReference type="Proteomes" id="UP001206128"/>
    </source>
</evidence>
<evidence type="ECO:0000256" key="12">
    <source>
        <dbReference type="PROSITE-ProRule" id="PRU01363"/>
    </source>
</evidence>
<dbReference type="CDD" id="cd08952">
    <property type="entry name" value="KR_1_SDR_x"/>
    <property type="match status" value="1"/>
</dbReference>
<dbReference type="SUPFAM" id="SSF51735">
    <property type="entry name" value="NAD(P)-binding Rossmann-fold domains"/>
    <property type="match status" value="8"/>
</dbReference>
<evidence type="ECO:0000256" key="2">
    <source>
        <dbReference type="ARBA" id="ARBA00022553"/>
    </source>
</evidence>
<comment type="catalytic activity">
    <reaction evidence="7">
        <text>6 (S)-methylmalonyl-CoA + propanoyl-CoA + 6 NADPH + 12 H(+) = 6-deoxyerythronolide B + 6 CO2 + 6 NADP(+) + 7 CoA + H2O</text>
        <dbReference type="Rhea" id="RHEA:23068"/>
        <dbReference type="ChEBI" id="CHEBI:15377"/>
        <dbReference type="ChEBI" id="CHEBI:15378"/>
        <dbReference type="ChEBI" id="CHEBI:16089"/>
        <dbReference type="ChEBI" id="CHEBI:16526"/>
        <dbReference type="ChEBI" id="CHEBI:57287"/>
        <dbReference type="ChEBI" id="CHEBI:57327"/>
        <dbReference type="ChEBI" id="CHEBI:57392"/>
        <dbReference type="ChEBI" id="CHEBI:57783"/>
        <dbReference type="ChEBI" id="CHEBI:58349"/>
        <dbReference type="EC" id="2.3.1.94"/>
    </reaction>
</comment>
<feature type="region of interest" description="Disordered" evidence="13">
    <location>
        <begin position="1450"/>
        <end position="1487"/>
    </location>
</feature>
<dbReference type="SUPFAM" id="SSF47336">
    <property type="entry name" value="ACP-like"/>
    <property type="match status" value="4"/>
</dbReference>
<dbReference type="Gene3D" id="3.10.129.110">
    <property type="entry name" value="Polyketide synthase dehydratase"/>
    <property type="match status" value="3"/>
</dbReference>
<dbReference type="Pfam" id="PF00698">
    <property type="entry name" value="Acyl_transf_1"/>
    <property type="match status" value="3"/>
</dbReference>
<dbReference type="Pfam" id="PF21089">
    <property type="entry name" value="PKS_DH_N"/>
    <property type="match status" value="2"/>
</dbReference>
<feature type="domain" description="Ketosynthase family 3 (KS3)" evidence="15">
    <location>
        <begin position="2794"/>
        <end position="3218"/>
    </location>
</feature>
<dbReference type="InterPro" id="IPR042104">
    <property type="entry name" value="PKS_dehydratase_sf"/>
</dbReference>
<dbReference type="GO" id="GO:0004312">
    <property type="term" value="F:fatty acid synthase activity"/>
    <property type="evidence" value="ECO:0007669"/>
    <property type="project" value="TreeGrafter"/>
</dbReference>
<dbReference type="InterPro" id="IPR025110">
    <property type="entry name" value="AMP-bd_C"/>
</dbReference>
<gene>
    <name evidence="17" type="ORF">LX83_005409</name>
</gene>
<dbReference type="GO" id="GO:0031177">
    <property type="term" value="F:phosphopantetheine binding"/>
    <property type="evidence" value="ECO:0007669"/>
    <property type="project" value="InterPro"/>
</dbReference>
<feature type="active site" description="Proton acceptor; for dehydratase activity" evidence="12">
    <location>
        <position position="1961"/>
    </location>
</feature>
<sequence>MARSELIRPLPDLLRAHATRRGDKVAFADARRAVTYAELERRTAWLAGHLVAAGLPRGARVLFWLNNGVETIESYLTAVRAGGVGVPVHPRTSADELAYLLDDSGAQVVITDATHLDQLRAVAADRAGLTVVVAGAAALPSGALDYERLATTEPAAPARDDLALDEVAWMLYTSGTTGRPKGVLSTQGSCLWSVAACYVPILGLSESDRVLWPLPLTHSLAHVLGLHGVLAVGATARIADGFASDEITRLMREQPYTFLVGVPTMYHDLLRQARGEGLDAYALRVCMVTGAVTSAALSQSFEDTFGVRLVDSYGSTETCGAITMSRPTGALVPGSCGTAVPGLKVRVVEPRTGADVADGDEGEVWVRGPNVMLGYHNQPEATAAALRDGWYHTGDLARRDELGHLTITGRTKELIIRGGENIHPVEVEDVVRTVPGVADVAVAGKPHTLLGEVPVAFVVPETAGRVDAERILAVCRERLSYYKVPDEIHEIAAIPRTASGKVVRRRLLDGPSRLVAAKDAVHESLFRVDWVPVATRPARLTDAAHWVVLGADDLGLPALTHPDLAALRAAVAGGAPVPEVVLAPLTTATQPDAGAADARNLLDAWAADQLLAPARLVVLTRGAIAVGAGEDVPDLAHAPVWGVVRAALAAHPDRLALVDVDESGPTDLIASVRAGVPQVVLRSGVPRSPRLAPVPVTAGAVAPRALDGTVLLVGDEDGLAAHLTDRHGARHVVSVDPALAADRDAVAELLATLPAEHPLRAVVYAADAEPATRIAGVLALHHRTRDHDLRAFVLYSSAASVLGGAADRQRAGADALLAALAQHRRANGLPAVTLAWGSRAGAADAGTADGTALSTTDQLALLDAALAADQAVLLPAHLDQATVDAFGRAFDHRAEPAPAAGAHTGLRARVAGLASAEQQRLLLALVRAETAGVLGRTDPDRLAARRSFKELGFDSRSAVLLRDRLAAATGLALPATAVFDRPTPAALAEHLRTELLGGPEPAPAPVASAGPADEPIAIVGMACRLPGGVTSPDELWDLLSAGRDALSEFPTDRGWDLESLFHPDPDHPGTSYVRRGGFLHDAGEFDAEFFGISPREALATDPQQRLLLETAWEAVERAGIDPTSLRGSQTGVFAGVMFHDYATRIDQAPDGVEGYLGTGSAGSVVSGRVAYTLGLEGPAVTVDTACSSSLVALHLAAQALRSGECSLALAGGVAVMATPTVFVEFSRQRGLAADGRCKSFAAGADGTGWSEGASLLVVERLSDAVRNNHPVLAVVRGSAINQDGASNGLTAPSGPAQERVIRAALANAGLEPSDVDAVEAHGTGTTLGDPIEARALLATYGQRRDTPLWLGSVKSNIGHAQAAAGVTGVIKVVTALRHGMLPRTLHVDQPTPHVDWSTGAVRLLTEPVAWPAGNRPRRAGVSSFGVSGTNAHVIIEEAPQGYPVAALGGRPGAGVPQDTVEAPGAGVPQGTVEAPGAGAPQDTARGPAGGPVAWVLSGRTERALRAQAERLASHVDGLDPVDVGYSLATTRAFLDHRAVLVGADRDELVRGLRAVAAGEADSGVADLDGGPVFVFPGQGSQWVGMATELLAAEPVFARAMAECAEAIEAHVDWSVLDALSGPMDRVDVVQPVLFAVLVSLAELWRAHGVEPAAVLGHSQGEIAAACVAGALSLADAARVVVLRSRLIAEELAGRGGMVSVALPVEDVLARIEQWVGRVSVAAANGPFSTVVSGEPDALAELVAVCTAEDVRARTIPVDYASHSAQVELVRDRLLAALADLAPTAPRVPFFSTVTGDWLSGSTVDAEYWYTNLRQTVRFGDAVRSLVDQGHRAFIEVSPHPVLTMSIEETLTDGLVLGTLRRDDGGLDRYLRSLGQAHARGLAVDWAAVFAGRGQRVDLPTYPFQRQRYWLESGRGPGDAAGLGLSSADHPLLGAAVRLADGDGLVLTGRLSVRTHPWLADHVVLGTVIVPGSAFVELAMRAADEVGCDQLDELTLETPLVLAEDAGVRIQVLVGAPDHSGHRTVTIHSRPAGADADQPWTRHASGLLAPDGQRSALRVEATELAVWPPQGAEPIPVEDFYERLADTGLGYGPAFQGLVAAWRRDGEVFTEIHLPAHLQDQAGRFGVHPAVLDAAVHGMDLGLIEPGERRLAFAWNGVTLHASGAATLRVRLASAGQDAVSLLAADSSGAPVISVAALTVRAVPAGKLGAARAHRDALFRVDWRPVAVDRPAALHWAVLGGADPRLDGWLTAAGEQARGYPDVAALGAAVAAGEPAPDAVLLTCPTGTGVLAGDTGAALASSVRQVLDEVLAQLRCWLADERFTTTRLVVLTTNAVATSTEAAPPDLAQAPVWGLLRSAQSEHPGRITLVDVDGEDGSHWSLPEALAVTEPQVAVRAGRVLVPRLTRVATDGTVPVLNPEGTALVTGATGGLGRLVARHLVTAHRVHHLLLLSRAGEDQELTAELTGMGAEVTWAACDVADRDALSRLLADIPEQHPLTAVLHTAGVVADGLVESLTAEQVDAVLRPKVDGALHLHELTADLDLAAFVLFSSAATTFGAPGQGNYAAANAFLDALAQHRRSLGLPAVSLAWGLWAEARGMGGRLHEADLARMARGGTLALSADQALALLDAGMGLGEASLVPVRLDIAALRAQGAATPELLRGLAPVRSRRTARSGAGALGGDADLAGRLAGLSTADRSRALLDLVLANAATVLGHAPGTDIDPARPFKDLGFDSLTAVELRNRLNTATGLRLLPTLIFNHPTPVALADHLAEELFGGQDPADTGRSRVGAATTDDPVVIVAMSCRFPGGVNSPEDLWRVVADEVDVIGPMPTDRGWDLDGLYHPDPDQPGRTYLLEGGFLDGLGEFDPQFFGINPREALAMDPQQRLLLETAWEVFERAGIDPATLRGTPVGVFAGTHGQDYGALLAAAPPDLEGYKATGTAGSVFSGRLSYTFGLEGPAVTVDTACSASLVALHQAAQALRAGECDMALVGAASVMSTPDPFVMFSRQRVLAVDGRCKSFSATANGTGMSEGVGMLLVERLSDARRNGHPVLAVLRGSAVNQDGASNGLTAPHGPSQERVLRQALANARLSTSDIDVVEAHGTGTALGDPIEADALLATYGQDREEPLWLGSVKSNLGHTQAAAGMAGLIKMVLAIQHRTLPRTLHVAEPSPNVDWSTGAVRVLTEAREWPDPGRPRRAGVSSFGISGTNAHVILEEAPRVVDALAEAPADRENSSTLPLLLSGKTEDALRAQAGRLREHLTAHPELALPDVAFSLATTRVAFDHRAAVRAEDREQCLAGLAALAAGGTAPTVVRGLAAGNGKLAMVFPGQGSQWPDMARSLLDSSPVFAARLAECADALAPFVDFAVLDVLRRVPGAPELDRLSVVQPVLFAVMVSLAEVWRAHGVRPVAVVGHSQGEVAAACVAGVLSLSDAARVVALRSRLIDQELSGQGGVVSVSLSAADLEPRLARWGDRLSIAAINGPASLAVSGESDALDELMAELSEQDIRARRIRGAHAAGHSAQMEVLRERLLSELAPVAPQRSTIPFYSTVTGGLVADTTTMDAEYWYRNARQPVLFEQTVRALATAGHGTFIESSPHPVLAAVIQETVDSAVVVGTLRRDEGDRFPTSLAEAHAHGVAVDWTSALPGGASRVDLPTYPFQRQRYWLDVPARAGDVAATGLVATEHPLLGAAVAVPDLSAILLTGRVSAHTHPWLVAGEPTAALVEMVFRAGEEVGCDQITELTVDTPLVLADHASLSVQVLVTDQDDTGRRTVTVHSRPDADQPWTRHATAALGVGGPAAPVELGTWPPAGANPVPDAPFPAWQRGTELFADLDLPEQSRPEAEDYGLHPALLDLALHAAGLALGTEETAAHWRDVRLSATGATRLRVRVTATPAEQAAASAGTVSLLAADETGAAVLTAARIEFRPITTAPTAGPGDALFRLDWTPLALPATASAEPTGHWVTLGEQYPDLSALAEAISAGAAVPDVVVLPRIGTTGTAADVPASAHATTHDVLDQLRTWLADERFGRARLVVLTRGAVSTGTGDGAPDLAHAPTWGLLRSAQSENPDRLVLVDVDAHEASQNLVPAAVATGEPQLAVRAGTAHAPRLGRAAVPATTRELDPQGTVLVTGGTGALGRLLARHLVTAHGVRHLLLTSRHGGHQDLVDELAALGASVAVAACDSADRDEVAALLAGVSPEHPLTAVVHAAGVLDDGVVTSLTAEQVDAVLRPKVDGAWHLHELTRELDLSLFVLFSSGAATFGSPGQGNYAAANAFLDALAQHRRSLGLPAVSLAWGLWAERGGTARDLDDTDLARMARNGTREISAEQGLALFDAATAVEDQAVLVPTRLDLAVLRGKARDGSLPALLHGLVRARARRATGAETSSLVARLAGLSAVDRADRLLDLVRASAATVLGHTDPGAIGARRAFKELGFDSLTAVEFRNRLQSATDLRLPATLVFDHPTPEAVAEHLAAELFGQRAAADEPATVDAPAGADEPIAIVAMSCRLPGGIRSPEDLWDLLVSGGDAIGGLPDNRGWDLDELYHPDPDHAGTSYCRAGGFLTDAADFDAGFFGISPREAVVMDPQQRLLLETAWEVLERAGIDPTTLRGSRTGVFTGTSGQDYANLAGNVPEADQGYLVTSTGASVMSGRISYLLGLEGPAISVDTACSSSLVALHLAAQALRAGECTLALAGGVTVLATPQTLIAASRQRGIAPDGRCKAFSDQADGFGMAEGAGLLLLEKLSDAQRNGHTVLAVLRGSAVNQDGASNGLTAPNGPSQQRVIRQALASARLSTADIDAVEAHGTGTALGDPIEAQALLATYGQDRDRPLWLGTVKSNIGHTLGAAGVAGVIKTVLAIQHGTLPRTLHVDQPTSHVDWSAGSVRLLSEAVPWPQTGRPRRAGVSSFGISGTNAHAIIEQAPAAAPTATAPSTLSGPVPLLLSARGADALRAQARRLAARVADDPEFDLADLGYSLATSRAALEHRAAIIAADHDELRHALDVLAADGVAASVLRGVVRDETRTAFVFSGQGSQRPGMGRELHATHPAFARAFDEVCAELDRHLAGHVDRPVRDVVFAAEDSADAELVDQTVFTQAGLFAFEVALYRLLTGWGLRPDYLIGHSIGELAAAHVAGVLDLADAAALVAARGRLMQALPSGGAMVSVLAAEADVLELLDEHVAVAAVNGPQSTVISGAVDAVNRVAEELAARGHKTRRLRVSHAFHSPLMEPVLAEFTRIAQGLTFHAPQLPLVSNLTGRAVTDEVRSAEYWARHVRAAVRFQDGVRWLAGQGVNTFLEIGPDGVATAMARDCLDQSALLVAASRKDRPEPAALITALARLHTQGTTLDWAAVFGGGHRVDLPTYAFQHRRYWLDGQGDTPSGVDSWRYRAVWRQTEEFGRPALAGHWLVVVPSGGSDSEWLSWSSSALAGFGAEVTTVDLDVTEDRAALTARLAALPTPVSGVFSLLGLDERAHPEHPSASRGLSATAVLLQALGDAGVTAPLWCATEGAVATAPGEQVTGLVQAQLWGFGRVAALEYPTRWGGLIDLPWSLGEANLARVATVLSGATGEDQVAVRDHGILARRLVPASVAENPVTSWKPSGTVLVTGGTGALGGHVSRWLAAAGADHLLLTSRRGQDAPGAAELVAELTELGARVTVVACDMAERDRVAELLESVPEEFPLTAVVHTAGVVADGIIDSMTPARIAEVMRPKADAALHLHELTRHLDLSAFVLYAAMAGAVGSPGQGNYAAANTFLDALAEHRRAQGLVATSVSWGWWEGEGMAKLDGVDQSRLRRNGLRPMAPQRAVRALSRALDHDDTTLLVTNVDWPGFVPTFTSTRPSPLLELMSAERAPSTTDARPAPVEPEPSALAQRLVGAGEAERDRIVLEIVCAHVAEVLGYGANDPVEVNRGFLELGFDSLTAVELRNQLAARTGLQLPPTLIFDYPNPAALADRLREHLVAQLASGSDTDPREAEIRGILAAIPLNRLAEAGLLDDLLNLGRAGTGGSAGETDGDSPTTNGDTAPPDADLIDDLDVASLVALARENLES</sequence>
<dbReference type="SMART" id="SM00827">
    <property type="entry name" value="PKS_AT"/>
    <property type="match status" value="3"/>
</dbReference>
<dbReference type="SUPFAM" id="SSF52151">
    <property type="entry name" value="FabD/lysophospholipase-like"/>
    <property type="match status" value="3"/>
</dbReference>
<dbReference type="CDD" id="cd00833">
    <property type="entry name" value="PKS"/>
    <property type="match status" value="3"/>
</dbReference>
<dbReference type="InterPro" id="IPR045851">
    <property type="entry name" value="AMP-bd_C_sf"/>
</dbReference>
<dbReference type="Gene3D" id="3.40.50.720">
    <property type="entry name" value="NAD(P)-binding Rossmann-like Domain"/>
    <property type="match status" value="4"/>
</dbReference>
<feature type="region of interest" description="C-terminal hotdog fold" evidence="12">
    <location>
        <begin position="2071"/>
        <end position="2208"/>
    </location>
</feature>
<dbReference type="Gene3D" id="3.40.366.10">
    <property type="entry name" value="Malonyl-Coenzyme A Acyl Carrier Protein, domain 2"/>
    <property type="match status" value="3"/>
</dbReference>
<dbReference type="InterPro" id="IPR042099">
    <property type="entry name" value="ANL_N_sf"/>
</dbReference>
<dbReference type="FunFam" id="1.10.1200.10:FF:000007">
    <property type="entry name" value="Probable polyketide synthase pks17"/>
    <property type="match status" value="4"/>
</dbReference>
<dbReference type="Gene3D" id="3.40.47.10">
    <property type="match status" value="3"/>
</dbReference>
<comment type="caution">
    <text evidence="17">The sequence shown here is derived from an EMBL/GenBank/DDBJ whole genome shotgun (WGS) entry which is preliminary data.</text>
</comment>
<comment type="subunit">
    <text evidence="10">Homodimer. Erythronolide synthase is composed of EryAI, EryAII and EryAIII multimodular (2 modules) polypeptides each coding for a functional synthase subunit which participates in 2 of the six FAS-like elongation steps required for formation of the polyketide. Module 1, 2, 3, 4, 5, and 6 participating in biosynthesis steps 1, 2, 3, 4, 5, and 6, respectively.</text>
</comment>
<dbReference type="InterPro" id="IPR016035">
    <property type="entry name" value="Acyl_Trfase/lysoPLipase"/>
</dbReference>
<dbReference type="InterPro" id="IPR014043">
    <property type="entry name" value="Acyl_transferase_dom"/>
</dbReference>
<feature type="active site" description="Proton donor; for dehydratase activity" evidence="12">
    <location>
        <position position="2132"/>
    </location>
</feature>
<evidence type="ECO:0000256" key="10">
    <source>
        <dbReference type="ARBA" id="ARBA00063272"/>
    </source>
</evidence>
<dbReference type="Pfam" id="PF02801">
    <property type="entry name" value="Ketoacyl-synt_C"/>
    <property type="match status" value="3"/>
</dbReference>
<keyword evidence="1" id="KW-0596">Phosphopantetheine</keyword>
<feature type="domain" description="PKS/mFAS DH" evidence="16">
    <location>
        <begin position="1929"/>
        <end position="2208"/>
    </location>
</feature>
<dbReference type="InterPro" id="IPR020845">
    <property type="entry name" value="AMP-binding_CS"/>
</dbReference>
<dbReference type="Pfam" id="PF22621">
    <property type="entry name" value="CurL-like_PKS_C"/>
    <property type="match status" value="1"/>
</dbReference>
<dbReference type="PROSITE" id="PS52019">
    <property type="entry name" value="PKS_MFAS_DH"/>
    <property type="match status" value="1"/>
</dbReference>
<dbReference type="InterPro" id="IPR049551">
    <property type="entry name" value="PKS_DH_C"/>
</dbReference>
<dbReference type="PROSITE" id="PS00012">
    <property type="entry name" value="PHOSPHOPANTETHEINE"/>
    <property type="match status" value="2"/>
</dbReference>
<dbReference type="SUPFAM" id="SSF56801">
    <property type="entry name" value="Acetyl-CoA synthetase-like"/>
    <property type="match status" value="1"/>
</dbReference>
<dbReference type="InterPro" id="IPR016039">
    <property type="entry name" value="Thiolase-like"/>
</dbReference>
<dbReference type="InterPro" id="IPR000873">
    <property type="entry name" value="AMP-dep_synth/lig_dom"/>
</dbReference>
<evidence type="ECO:0000256" key="11">
    <source>
        <dbReference type="ARBA" id="ARBA00066981"/>
    </source>
</evidence>
<dbReference type="Pfam" id="PF00501">
    <property type="entry name" value="AMP-binding"/>
    <property type="match status" value="1"/>
</dbReference>
<feature type="region of interest" description="Disordered" evidence="13">
    <location>
        <begin position="6007"/>
        <end position="6032"/>
    </location>
</feature>
<dbReference type="Pfam" id="PF14765">
    <property type="entry name" value="PS-DH"/>
    <property type="match status" value="2"/>
</dbReference>
<keyword evidence="18" id="KW-1185">Reference proteome</keyword>
<dbReference type="InterPro" id="IPR020806">
    <property type="entry name" value="PKS_PP-bd"/>
</dbReference>
<dbReference type="FunFam" id="3.40.366.10:FF:000002">
    <property type="entry name" value="Probable polyketide synthase 2"/>
    <property type="match status" value="3"/>
</dbReference>
<dbReference type="PROSITE" id="PS00455">
    <property type="entry name" value="AMP_BINDING"/>
    <property type="match status" value="1"/>
</dbReference>
<dbReference type="InterPro" id="IPR014031">
    <property type="entry name" value="Ketoacyl_synth_C"/>
</dbReference>
<feature type="domain" description="Carrier" evidence="14">
    <location>
        <begin position="2699"/>
        <end position="2774"/>
    </location>
</feature>
<evidence type="ECO:0000259" key="15">
    <source>
        <dbReference type="PROSITE" id="PS52004"/>
    </source>
</evidence>
<reference evidence="17" key="1">
    <citation type="submission" date="2022-06" db="EMBL/GenBank/DDBJ databases">
        <title>Genomic Encyclopedia of Archaeal and Bacterial Type Strains, Phase II (KMG-II): from individual species to whole genera.</title>
        <authorList>
            <person name="Goeker M."/>
        </authorList>
    </citation>
    <scope>NUCLEOTIDE SEQUENCE</scope>
    <source>
        <strain evidence="17">DSM 43935</strain>
    </source>
</reference>
<dbReference type="Gene3D" id="3.40.50.11460">
    <property type="match status" value="1"/>
</dbReference>
<dbReference type="PROSITE" id="PS52004">
    <property type="entry name" value="KS3_2"/>
    <property type="match status" value="3"/>
</dbReference>
<dbReference type="Gene3D" id="3.30.70.3290">
    <property type="match status" value="3"/>
</dbReference>
<dbReference type="Pfam" id="PF00550">
    <property type="entry name" value="PP-binding"/>
    <property type="match status" value="4"/>
</dbReference>
<keyword evidence="5" id="KW-0511">Multifunctional enzyme</keyword>
<comment type="pathway">
    <text evidence="9">Antibiotic biosynthesis; erythromycin biosynthesis.</text>
</comment>
<dbReference type="PANTHER" id="PTHR43775">
    <property type="entry name" value="FATTY ACID SYNTHASE"/>
    <property type="match status" value="1"/>
</dbReference>
<dbReference type="FunFam" id="3.40.47.10:FF:000019">
    <property type="entry name" value="Polyketide synthase type I"/>
    <property type="match status" value="3"/>
</dbReference>
<evidence type="ECO:0000313" key="17">
    <source>
        <dbReference type="EMBL" id="MCP2168531.1"/>
    </source>
</evidence>
<dbReference type="InterPro" id="IPR016036">
    <property type="entry name" value="Malonyl_transacylase_ACP-bd"/>
</dbReference>
<dbReference type="SUPFAM" id="SSF55048">
    <property type="entry name" value="Probable ACP-binding domain of malonyl-CoA ACP transacylase"/>
    <property type="match status" value="3"/>
</dbReference>
<keyword evidence="6" id="KW-0012">Acyltransferase</keyword>
<feature type="domain" description="Ketosynthase family 3 (KS3)" evidence="15">
    <location>
        <begin position="4499"/>
        <end position="4923"/>
    </location>
</feature>
<dbReference type="Pfam" id="PF08659">
    <property type="entry name" value="KR"/>
    <property type="match status" value="4"/>
</dbReference>